<dbReference type="AlphaFoldDB" id="A0A0V1BIZ6"/>
<sequence>MSVVRMSSRSEKPLSLDKASTLGSNEQAIIIHLCILIKSGKEINWPDGWH</sequence>
<dbReference type="InParanoid" id="A0A0V1BIZ6"/>
<name>A0A0V1BIZ6_TRISP</name>
<keyword evidence="2" id="KW-1185">Reference proteome</keyword>
<proteinExistence type="predicted"/>
<accession>A0A0V1BIZ6</accession>
<dbReference type="EMBL" id="JYDH01000039">
    <property type="protein sequence ID" value="KRY36783.1"/>
    <property type="molecule type" value="Genomic_DNA"/>
</dbReference>
<protein>
    <submittedName>
        <fullName evidence="1">Uncharacterized protein</fullName>
    </submittedName>
</protein>
<organism evidence="1 2">
    <name type="scientific">Trichinella spiralis</name>
    <name type="common">Trichina worm</name>
    <dbReference type="NCBI Taxonomy" id="6334"/>
    <lineage>
        <taxon>Eukaryota</taxon>
        <taxon>Metazoa</taxon>
        <taxon>Ecdysozoa</taxon>
        <taxon>Nematoda</taxon>
        <taxon>Enoplea</taxon>
        <taxon>Dorylaimia</taxon>
        <taxon>Trichinellida</taxon>
        <taxon>Trichinellidae</taxon>
        <taxon>Trichinella</taxon>
    </lineage>
</organism>
<dbReference type="OrthoDB" id="10373779at2759"/>
<comment type="caution">
    <text evidence="1">The sequence shown here is derived from an EMBL/GenBank/DDBJ whole genome shotgun (WGS) entry which is preliminary data.</text>
</comment>
<gene>
    <name evidence="1" type="ORF">T01_13113</name>
</gene>
<dbReference type="Proteomes" id="UP000054776">
    <property type="component" value="Unassembled WGS sequence"/>
</dbReference>
<evidence type="ECO:0000313" key="1">
    <source>
        <dbReference type="EMBL" id="KRY36783.1"/>
    </source>
</evidence>
<reference evidence="1 2" key="1">
    <citation type="submission" date="2015-01" db="EMBL/GenBank/DDBJ databases">
        <title>Evolution of Trichinella species and genotypes.</title>
        <authorList>
            <person name="Korhonen P.K."/>
            <person name="Edoardo P."/>
            <person name="Giuseppe L.R."/>
            <person name="Gasser R.B."/>
        </authorList>
    </citation>
    <scope>NUCLEOTIDE SEQUENCE [LARGE SCALE GENOMIC DNA]</scope>
    <source>
        <strain evidence="1">ISS3</strain>
    </source>
</reference>
<evidence type="ECO:0000313" key="2">
    <source>
        <dbReference type="Proteomes" id="UP000054776"/>
    </source>
</evidence>